<evidence type="ECO:0000313" key="2">
    <source>
        <dbReference type="Proteomes" id="UP000183339"/>
    </source>
</evidence>
<accession>A0A1I0GCK0</accession>
<sequence>MSSKHTGVRYSLSHMVLERARIVACIPAKLRGVGVSKSLALTPLERARRFAFINRNKKGKK</sequence>
<dbReference type="Proteomes" id="UP000183339">
    <property type="component" value="Unassembled WGS sequence"/>
</dbReference>
<name>A0A1I0GCK0_9PROT</name>
<reference evidence="1 2" key="1">
    <citation type="submission" date="2016-10" db="EMBL/GenBank/DDBJ databases">
        <authorList>
            <person name="de Groot N.N."/>
        </authorList>
    </citation>
    <scope>NUCLEOTIDE SEQUENCE [LARGE SCALE GENOMIC DNA]</scope>
    <source>
        <strain evidence="1 2">Nl7</strain>
    </source>
</reference>
<gene>
    <name evidence="1" type="ORF">SAMN05216412_11263</name>
</gene>
<proteinExistence type="predicted"/>
<organism evidence="1 2">
    <name type="scientific">Nitrosospira multiformis</name>
    <dbReference type="NCBI Taxonomy" id="1231"/>
    <lineage>
        <taxon>Bacteria</taxon>
        <taxon>Pseudomonadati</taxon>
        <taxon>Pseudomonadota</taxon>
        <taxon>Betaproteobacteria</taxon>
        <taxon>Nitrosomonadales</taxon>
        <taxon>Nitrosomonadaceae</taxon>
        <taxon>Nitrosospira</taxon>
    </lineage>
</organism>
<dbReference type="EMBL" id="FOHI01000012">
    <property type="protein sequence ID" value="SET67936.1"/>
    <property type="molecule type" value="Genomic_DNA"/>
</dbReference>
<evidence type="ECO:0000313" key="1">
    <source>
        <dbReference type="EMBL" id="SET67936.1"/>
    </source>
</evidence>
<dbReference type="AlphaFoldDB" id="A0A1I0GCK0"/>
<protein>
    <submittedName>
        <fullName evidence="1">Uncharacterized protein</fullName>
    </submittedName>
</protein>